<dbReference type="Gene3D" id="3.10.28.10">
    <property type="entry name" value="Homing endonucleases"/>
    <property type="match status" value="1"/>
</dbReference>
<comment type="similarity">
    <text evidence="2">Belongs to the PhoH family.</text>
</comment>
<dbReference type="InterPro" id="IPR004042">
    <property type="entry name" value="Intein_endonuc_central"/>
</dbReference>
<evidence type="ECO:0000313" key="8">
    <source>
        <dbReference type="EMBL" id="RIH86333.1"/>
    </source>
</evidence>
<dbReference type="SUPFAM" id="SSF52540">
    <property type="entry name" value="P-loop containing nucleoside triphosphate hydrolases"/>
    <property type="match status" value="2"/>
</dbReference>
<evidence type="ECO:0000256" key="6">
    <source>
        <dbReference type="ARBA" id="ARBA00039970"/>
    </source>
</evidence>
<dbReference type="InterPro" id="IPR051451">
    <property type="entry name" value="PhoH2-like"/>
</dbReference>
<dbReference type="GO" id="GO:0004519">
    <property type="term" value="F:endonuclease activity"/>
    <property type="evidence" value="ECO:0007669"/>
    <property type="project" value="InterPro"/>
</dbReference>
<organism evidence="8 9">
    <name type="scientific">Calidithermus terrae</name>
    <dbReference type="NCBI Taxonomy" id="1408545"/>
    <lineage>
        <taxon>Bacteria</taxon>
        <taxon>Thermotogati</taxon>
        <taxon>Deinococcota</taxon>
        <taxon>Deinococci</taxon>
        <taxon>Thermales</taxon>
        <taxon>Thermaceae</taxon>
        <taxon>Calidithermus</taxon>
    </lineage>
</organism>
<dbReference type="GO" id="GO:0005829">
    <property type="term" value="C:cytosol"/>
    <property type="evidence" value="ECO:0007669"/>
    <property type="project" value="TreeGrafter"/>
</dbReference>
<name>A0A399ES43_9DEIN</name>
<gene>
    <name evidence="8" type="ORF">Mterra_01479</name>
</gene>
<comment type="caution">
    <text evidence="8">The sequence shown here is derived from an EMBL/GenBank/DDBJ whole genome shotgun (WGS) entry which is preliminary data.</text>
</comment>
<dbReference type="Proteomes" id="UP000265715">
    <property type="component" value="Unassembled WGS sequence"/>
</dbReference>
<dbReference type="SUPFAM" id="SSF51294">
    <property type="entry name" value="Hedgehog/intein (Hint) domain"/>
    <property type="match status" value="1"/>
</dbReference>
<evidence type="ECO:0000259" key="7">
    <source>
        <dbReference type="PROSITE" id="PS50819"/>
    </source>
</evidence>
<feature type="domain" description="DOD-type homing endonuclease" evidence="7">
    <location>
        <begin position="329"/>
        <end position="472"/>
    </location>
</feature>
<evidence type="ECO:0000256" key="2">
    <source>
        <dbReference type="ARBA" id="ARBA00010393"/>
    </source>
</evidence>
<dbReference type="GO" id="GO:0005524">
    <property type="term" value="F:ATP binding"/>
    <property type="evidence" value="ECO:0007669"/>
    <property type="project" value="UniProtKB-KW"/>
</dbReference>
<dbReference type="PANTHER" id="PTHR30473">
    <property type="entry name" value="PROTEIN PHOH"/>
    <property type="match status" value="1"/>
</dbReference>
<dbReference type="Pfam" id="PF14528">
    <property type="entry name" value="LAGLIDADG_3"/>
    <property type="match status" value="1"/>
</dbReference>
<dbReference type="PROSITE" id="PS50819">
    <property type="entry name" value="INTEIN_ENDONUCLEASE"/>
    <property type="match status" value="1"/>
</dbReference>
<accession>A0A399ES43</accession>
<sequence>MALMGQSDRNLKHLRKLLSAQIVARGHEIRIQGDPEEVELGERVVRDLLTLLRQGAEIDQNTLEQAVSLAQGGGTLTQTTTPQDMGEIHLPGRLKPKTAGQTRYVEAIAHNDITFGIGPAGTGKTYLAVALAVAFFKAKKVKRIILTRPAVEAGEKLGFLPGDLQAKIDPYLRPLYDALFDMIDAERFEHYLQSGVIEVAPLAFMRGRAQPVYSKVLTPLGWREIGSLEPGDWVIGSNGRPTQVLGVYPQGKKPVFRVTLTDGASTLACAEHLWAVRTPSDKRRGKPARVLQTQELQANLKTAHPHRYELPLVAPVEFPAQDVPLDPYALGLLLGDGCSTGKTTPTFATADPELAQALGAALSPLGVTLTHKSGPDYALNHRDGRRGGVIVANPLTRVLRELGLEGTYSHAKFVPERYLFNSSAVRLAVLQGLLDADGGPVTQRGRTCRVHYTTTSERLRDDVLFLVRSLGGVARWRTRKAEGRKPSSATGREIGYRKDAYILDIRLPAGITPFRLGRKARAYAQEGGGRPTRFVKAIEPAGEAQTVCIRVAAPDHLYVTEDFILTHNTLNDAFIILDEAQNTTPEQMKMFLTRMGFNSRVVITGDVTQIDLPKAQKSGLIEAMRILKDIEGIAMIYFRESDVVRHPLVARIVKAYEFSQHSPGGETS</sequence>
<dbReference type="InterPro" id="IPR004860">
    <property type="entry name" value="LAGLIDADG_dom"/>
</dbReference>
<keyword evidence="5" id="KW-0067">ATP-binding</keyword>
<evidence type="ECO:0000256" key="4">
    <source>
        <dbReference type="ARBA" id="ARBA00022741"/>
    </source>
</evidence>
<dbReference type="InterPro" id="IPR027417">
    <property type="entry name" value="P-loop_NTPase"/>
</dbReference>
<dbReference type="SUPFAM" id="SSF55608">
    <property type="entry name" value="Homing endonucleases"/>
    <property type="match status" value="1"/>
</dbReference>
<evidence type="ECO:0000256" key="3">
    <source>
        <dbReference type="ARBA" id="ARBA00022490"/>
    </source>
</evidence>
<dbReference type="InterPro" id="IPR036844">
    <property type="entry name" value="Hint_dom_sf"/>
</dbReference>
<evidence type="ECO:0000256" key="1">
    <source>
        <dbReference type="ARBA" id="ARBA00004496"/>
    </source>
</evidence>
<proteinExistence type="inferred from homology"/>
<dbReference type="InterPro" id="IPR003714">
    <property type="entry name" value="PhoH"/>
</dbReference>
<dbReference type="AlphaFoldDB" id="A0A399ES43"/>
<keyword evidence="9" id="KW-1185">Reference proteome</keyword>
<dbReference type="Gene3D" id="3.40.50.300">
    <property type="entry name" value="P-loop containing nucleotide triphosphate hydrolases"/>
    <property type="match status" value="2"/>
</dbReference>
<dbReference type="OrthoDB" id="9773137at2"/>
<protein>
    <recommendedName>
        <fullName evidence="6">PhoH-like protein</fullName>
    </recommendedName>
</protein>
<comment type="subcellular location">
    <subcellularLocation>
        <location evidence="1">Cytoplasm</location>
    </subcellularLocation>
</comment>
<reference evidence="8 9" key="1">
    <citation type="submission" date="2018-08" db="EMBL/GenBank/DDBJ databases">
        <title>Meiothermus terrae DSM 26712 genome sequencing project.</title>
        <authorList>
            <person name="Da Costa M.S."/>
            <person name="Albuquerque L."/>
            <person name="Raposo P."/>
            <person name="Froufe H.J.C."/>
            <person name="Barroso C.S."/>
            <person name="Egas C."/>
        </authorList>
    </citation>
    <scope>NUCLEOTIDE SEQUENCE [LARGE SCALE GENOMIC DNA]</scope>
    <source>
        <strain evidence="8 9">DSM 26712</strain>
    </source>
</reference>
<keyword evidence="3" id="KW-0963">Cytoplasm</keyword>
<evidence type="ECO:0000313" key="9">
    <source>
        <dbReference type="Proteomes" id="UP000265715"/>
    </source>
</evidence>
<keyword evidence="4" id="KW-0547">Nucleotide-binding</keyword>
<dbReference type="Pfam" id="PF02562">
    <property type="entry name" value="PhoH"/>
    <property type="match status" value="2"/>
</dbReference>
<dbReference type="PANTHER" id="PTHR30473:SF1">
    <property type="entry name" value="PHOH-LIKE PROTEIN"/>
    <property type="match status" value="1"/>
</dbReference>
<dbReference type="InterPro" id="IPR027434">
    <property type="entry name" value="Homing_endonucl"/>
</dbReference>
<dbReference type="EMBL" id="QXDL01000047">
    <property type="protein sequence ID" value="RIH86333.1"/>
    <property type="molecule type" value="Genomic_DNA"/>
</dbReference>
<evidence type="ECO:0000256" key="5">
    <source>
        <dbReference type="ARBA" id="ARBA00022840"/>
    </source>
</evidence>